<evidence type="ECO:0000313" key="2">
    <source>
        <dbReference type="EMBL" id="CAH2098298.1"/>
    </source>
</evidence>
<dbReference type="Proteomes" id="UP001153954">
    <property type="component" value="Unassembled WGS sequence"/>
</dbReference>
<sequence>MQGESDGDEEERSVKSVSGKRRRVVTPSVDKYKPFIKNGYTRQYPDNSSNGEFVVYVEHIDKEIKLGNMNPLNLSKYFKNIKGVYERARINSNKIKITFKQASLANDFLKSRCLFEHNLKAYIPASSVERVGVIRYIPKEIGNKELFEKISCDRDVIGIRRFMKREKDYLNPLTTISITFSGTSLPEYILLDGWRYKVHTYIPPVLQCFKCLKFNHSAKICRSEQVCSKCSENHSYKDCISETLKCTNCSGNHLAISKDCPIKAARILKNRQSYAMATINRDNINFPPLPKKSHFNNFKITNEDPLGSYNRFCSILNNLKEECVPKLKYGTKKRDNKAPSPWWNDICAKAVKDCKSALCIYRRNLNMENYLNYKKMEAKKKRIIKEEKRKSWKNLCNSFNRYTPISYIWNFIKRFNRIKIGSNSRNDSFIPDFFDKYSKSEVENDSCLENLFAKANEDENNEFLLKQFSWDEFNSALLSRKD</sequence>
<organism evidence="2 3">
    <name type="scientific">Euphydryas editha</name>
    <name type="common">Edith's checkerspot</name>
    <dbReference type="NCBI Taxonomy" id="104508"/>
    <lineage>
        <taxon>Eukaryota</taxon>
        <taxon>Metazoa</taxon>
        <taxon>Ecdysozoa</taxon>
        <taxon>Arthropoda</taxon>
        <taxon>Hexapoda</taxon>
        <taxon>Insecta</taxon>
        <taxon>Pterygota</taxon>
        <taxon>Neoptera</taxon>
        <taxon>Endopterygota</taxon>
        <taxon>Lepidoptera</taxon>
        <taxon>Glossata</taxon>
        <taxon>Ditrysia</taxon>
        <taxon>Papilionoidea</taxon>
        <taxon>Nymphalidae</taxon>
        <taxon>Nymphalinae</taxon>
        <taxon>Euphydryas</taxon>
    </lineage>
</organism>
<feature type="region of interest" description="Disordered" evidence="1">
    <location>
        <begin position="1"/>
        <end position="23"/>
    </location>
</feature>
<name>A0AAU9UK02_EUPED</name>
<keyword evidence="3" id="KW-1185">Reference proteome</keyword>
<comment type="caution">
    <text evidence="2">The sequence shown here is derived from an EMBL/GenBank/DDBJ whole genome shotgun (WGS) entry which is preliminary data.</text>
</comment>
<protein>
    <recommendedName>
        <fullName evidence="4">Reverse transcriptase</fullName>
    </recommendedName>
</protein>
<evidence type="ECO:0008006" key="4">
    <source>
        <dbReference type="Google" id="ProtNLM"/>
    </source>
</evidence>
<evidence type="ECO:0000256" key="1">
    <source>
        <dbReference type="SAM" id="MobiDB-lite"/>
    </source>
</evidence>
<reference evidence="2" key="1">
    <citation type="submission" date="2022-03" db="EMBL/GenBank/DDBJ databases">
        <authorList>
            <person name="Tunstrom K."/>
        </authorList>
    </citation>
    <scope>NUCLEOTIDE SEQUENCE</scope>
</reference>
<dbReference type="EMBL" id="CAKOGL010000019">
    <property type="protein sequence ID" value="CAH2098298.1"/>
    <property type="molecule type" value="Genomic_DNA"/>
</dbReference>
<accession>A0AAU9UK02</accession>
<evidence type="ECO:0000313" key="3">
    <source>
        <dbReference type="Proteomes" id="UP001153954"/>
    </source>
</evidence>
<proteinExistence type="predicted"/>
<dbReference type="AlphaFoldDB" id="A0AAU9UK02"/>
<feature type="compositionally biased region" description="Acidic residues" evidence="1">
    <location>
        <begin position="1"/>
        <end position="11"/>
    </location>
</feature>
<gene>
    <name evidence="2" type="ORF">EEDITHA_LOCUS13424</name>
</gene>